<dbReference type="Proteomes" id="UP000270342">
    <property type="component" value="Unassembled WGS sequence"/>
</dbReference>
<dbReference type="CDD" id="cd17319">
    <property type="entry name" value="MFS_ExuT_GudP_like"/>
    <property type="match status" value="1"/>
</dbReference>
<evidence type="ECO:0000256" key="4">
    <source>
        <dbReference type="ARBA" id="ARBA00023136"/>
    </source>
</evidence>
<dbReference type="EMBL" id="RBZU01000006">
    <property type="protein sequence ID" value="RKP53558.1"/>
    <property type="molecule type" value="Genomic_DNA"/>
</dbReference>
<feature type="transmembrane region" description="Helical" evidence="5">
    <location>
        <begin position="60"/>
        <end position="77"/>
    </location>
</feature>
<dbReference type="InterPro" id="IPR050382">
    <property type="entry name" value="MFS_Na/Anion_cotransporter"/>
</dbReference>
<protein>
    <submittedName>
        <fullName evidence="7">MFS transporter</fullName>
    </submittedName>
</protein>
<dbReference type="GO" id="GO:0016020">
    <property type="term" value="C:membrane"/>
    <property type="evidence" value="ECO:0007669"/>
    <property type="project" value="UniProtKB-SubCell"/>
</dbReference>
<evidence type="ECO:0000259" key="6">
    <source>
        <dbReference type="PROSITE" id="PS50850"/>
    </source>
</evidence>
<evidence type="ECO:0000256" key="3">
    <source>
        <dbReference type="ARBA" id="ARBA00022989"/>
    </source>
</evidence>
<evidence type="ECO:0000256" key="5">
    <source>
        <dbReference type="SAM" id="Phobius"/>
    </source>
</evidence>
<sequence length="439" mass="46781">MRRPCSKTCPRRNASGDNVKEQTKILAALWLFQAVNNMDRVALSFAGPSIMKSLSMDTKTFGVVLSSFTMGYFVAQIPGGLLADRVGSKILLVISPIFWAFFTGATGLVSGLAGFVLVRVSLGLAEGLSNTSGYKVFGAHFNSQERTRAIAIWCTAMALGPACTGPLIGVLLTHFTWQTIFQMLAIPSLIVAVTMYCFIPNDRARTESRTITGIGAEPAHVERGALRRVLRDRNLWLITGAYFLYNIAFGGYLGWMPTYLASAHGVDMKSLGTLGAVAYALAFLGLLVHGWLGGRVLYRYRPQLLASSYILTAAGLIGACRATSVWGALCGLSVTAFFLYGGLSCFGAILIELSPPQSRATYSGFCSTLGQIGGVIAPFAIGWMVSETGHFDNGFTLMALSLCLAACCVLALIPAMLAKARAASGLVDLDVGAIHRGHV</sequence>
<name>A0A494XX21_9BURK</name>
<dbReference type="SUPFAM" id="SSF103473">
    <property type="entry name" value="MFS general substrate transporter"/>
    <property type="match status" value="1"/>
</dbReference>
<dbReference type="PANTHER" id="PTHR11662:SF399">
    <property type="entry name" value="FI19708P1-RELATED"/>
    <property type="match status" value="1"/>
</dbReference>
<feature type="transmembrane region" description="Helical" evidence="5">
    <location>
        <begin position="365"/>
        <end position="385"/>
    </location>
</feature>
<dbReference type="InterPro" id="IPR036259">
    <property type="entry name" value="MFS_trans_sf"/>
</dbReference>
<comment type="subcellular location">
    <subcellularLocation>
        <location evidence="1">Membrane</location>
        <topology evidence="1">Multi-pass membrane protein</topology>
    </subcellularLocation>
</comment>
<gene>
    <name evidence="7" type="ORF">D7S86_14850</name>
</gene>
<keyword evidence="3 5" id="KW-1133">Transmembrane helix</keyword>
<feature type="transmembrane region" description="Helical" evidence="5">
    <location>
        <begin position="179"/>
        <end position="199"/>
    </location>
</feature>
<feature type="transmembrane region" description="Helical" evidence="5">
    <location>
        <begin position="332"/>
        <end position="353"/>
    </location>
</feature>
<feature type="domain" description="Major facilitator superfamily (MFS) profile" evidence="6">
    <location>
        <begin position="25"/>
        <end position="423"/>
    </location>
</feature>
<evidence type="ECO:0000313" key="8">
    <source>
        <dbReference type="Proteomes" id="UP000270342"/>
    </source>
</evidence>
<feature type="transmembrane region" description="Helical" evidence="5">
    <location>
        <begin position="150"/>
        <end position="173"/>
    </location>
</feature>
<keyword evidence="2 5" id="KW-0812">Transmembrane</keyword>
<keyword evidence="8" id="KW-1185">Reference proteome</keyword>
<evidence type="ECO:0000256" key="2">
    <source>
        <dbReference type="ARBA" id="ARBA00022692"/>
    </source>
</evidence>
<organism evidence="7 8">
    <name type="scientific">Pararobbsia silviterrae</name>
    <dbReference type="NCBI Taxonomy" id="1792498"/>
    <lineage>
        <taxon>Bacteria</taxon>
        <taxon>Pseudomonadati</taxon>
        <taxon>Pseudomonadota</taxon>
        <taxon>Betaproteobacteria</taxon>
        <taxon>Burkholderiales</taxon>
        <taxon>Burkholderiaceae</taxon>
        <taxon>Pararobbsia</taxon>
    </lineage>
</organism>
<comment type="caution">
    <text evidence="7">The sequence shown here is derived from an EMBL/GenBank/DDBJ whole genome shotgun (WGS) entry which is preliminary data.</text>
</comment>
<feature type="transmembrane region" description="Helical" evidence="5">
    <location>
        <begin position="304"/>
        <end position="326"/>
    </location>
</feature>
<feature type="transmembrane region" description="Helical" evidence="5">
    <location>
        <begin position="235"/>
        <end position="253"/>
    </location>
</feature>
<dbReference type="PROSITE" id="PS50850">
    <property type="entry name" value="MFS"/>
    <property type="match status" value="1"/>
</dbReference>
<feature type="transmembrane region" description="Helical" evidence="5">
    <location>
        <begin position="97"/>
        <end position="118"/>
    </location>
</feature>
<reference evidence="7 8" key="1">
    <citation type="submission" date="2018-10" db="EMBL/GenBank/DDBJ databases">
        <title>Robbsia sp. DHC34, isolated from soil.</title>
        <authorList>
            <person name="Gao Z.-H."/>
            <person name="Qiu L.-H."/>
        </authorList>
    </citation>
    <scope>NUCLEOTIDE SEQUENCE [LARGE SCALE GENOMIC DNA]</scope>
    <source>
        <strain evidence="7 8">DHC34</strain>
    </source>
</reference>
<dbReference type="GO" id="GO:0022857">
    <property type="term" value="F:transmembrane transporter activity"/>
    <property type="evidence" value="ECO:0007669"/>
    <property type="project" value="InterPro"/>
</dbReference>
<dbReference type="Pfam" id="PF07690">
    <property type="entry name" value="MFS_1"/>
    <property type="match status" value="1"/>
</dbReference>
<evidence type="ECO:0000256" key="1">
    <source>
        <dbReference type="ARBA" id="ARBA00004141"/>
    </source>
</evidence>
<feature type="transmembrane region" description="Helical" evidence="5">
    <location>
        <begin position="397"/>
        <end position="417"/>
    </location>
</feature>
<keyword evidence="4 5" id="KW-0472">Membrane</keyword>
<dbReference type="PANTHER" id="PTHR11662">
    <property type="entry name" value="SOLUTE CARRIER FAMILY 17"/>
    <property type="match status" value="1"/>
</dbReference>
<feature type="transmembrane region" description="Helical" evidence="5">
    <location>
        <begin position="273"/>
        <end position="292"/>
    </location>
</feature>
<evidence type="ECO:0000313" key="7">
    <source>
        <dbReference type="EMBL" id="RKP53558.1"/>
    </source>
</evidence>
<dbReference type="AlphaFoldDB" id="A0A494XX21"/>
<proteinExistence type="predicted"/>
<accession>A0A494XX21</accession>
<dbReference type="Gene3D" id="1.20.1250.20">
    <property type="entry name" value="MFS general substrate transporter like domains"/>
    <property type="match status" value="2"/>
</dbReference>
<dbReference type="InterPro" id="IPR011701">
    <property type="entry name" value="MFS"/>
</dbReference>
<dbReference type="InterPro" id="IPR020846">
    <property type="entry name" value="MFS_dom"/>
</dbReference>